<keyword evidence="1" id="KW-0540">Nuclease</keyword>
<dbReference type="AlphaFoldDB" id="A0A1X2HK40"/>
<evidence type="ECO:0000259" key="5">
    <source>
        <dbReference type="SMART" id="SM00479"/>
    </source>
</evidence>
<evidence type="ECO:0000313" key="6">
    <source>
        <dbReference type="EMBL" id="ORY99409.1"/>
    </source>
</evidence>
<feature type="domain" description="Exonuclease" evidence="5">
    <location>
        <begin position="57"/>
        <end position="243"/>
    </location>
</feature>
<dbReference type="SMART" id="SM00479">
    <property type="entry name" value="EXOIII"/>
    <property type="match status" value="1"/>
</dbReference>
<dbReference type="SUPFAM" id="SSF53098">
    <property type="entry name" value="Ribonuclease H-like"/>
    <property type="match status" value="1"/>
</dbReference>
<dbReference type="InterPro" id="IPR036361">
    <property type="entry name" value="SAP_dom_sf"/>
</dbReference>
<dbReference type="InParanoid" id="A0A1X2HK40"/>
<accession>A0A1X2HK40</accession>
<gene>
    <name evidence="6" type="ORF">BCR43DRAFT_489236</name>
</gene>
<dbReference type="Gene3D" id="1.10.720.30">
    <property type="entry name" value="SAP domain"/>
    <property type="match status" value="1"/>
</dbReference>
<dbReference type="InterPro" id="IPR012337">
    <property type="entry name" value="RNaseH-like_sf"/>
</dbReference>
<feature type="region of interest" description="Disordered" evidence="4">
    <location>
        <begin position="23"/>
        <end position="50"/>
    </location>
</feature>
<dbReference type="InterPro" id="IPR051274">
    <property type="entry name" value="3-5_Exoribonuclease"/>
</dbReference>
<dbReference type="GO" id="GO:0000175">
    <property type="term" value="F:3'-5'-RNA exonuclease activity"/>
    <property type="evidence" value="ECO:0007669"/>
    <property type="project" value="InterPro"/>
</dbReference>
<evidence type="ECO:0000256" key="3">
    <source>
        <dbReference type="ARBA" id="ARBA00022839"/>
    </source>
</evidence>
<dbReference type="Gene3D" id="3.30.420.10">
    <property type="entry name" value="Ribonuclease H-like superfamily/Ribonuclease H"/>
    <property type="match status" value="1"/>
</dbReference>
<dbReference type="Pfam" id="PF00929">
    <property type="entry name" value="RNase_T"/>
    <property type="match status" value="1"/>
</dbReference>
<keyword evidence="7" id="KW-1185">Reference proteome</keyword>
<evidence type="ECO:0000313" key="7">
    <source>
        <dbReference type="Proteomes" id="UP000242180"/>
    </source>
</evidence>
<dbReference type="PANTHER" id="PTHR23044:SF61">
    <property type="entry name" value="3'-5' EXORIBONUCLEASE 1-RELATED"/>
    <property type="match status" value="1"/>
</dbReference>
<dbReference type="GO" id="GO:0003676">
    <property type="term" value="F:nucleic acid binding"/>
    <property type="evidence" value="ECO:0007669"/>
    <property type="project" value="InterPro"/>
</dbReference>
<organism evidence="6 7">
    <name type="scientific">Syncephalastrum racemosum</name>
    <name type="common">Filamentous fungus</name>
    <dbReference type="NCBI Taxonomy" id="13706"/>
    <lineage>
        <taxon>Eukaryota</taxon>
        <taxon>Fungi</taxon>
        <taxon>Fungi incertae sedis</taxon>
        <taxon>Mucoromycota</taxon>
        <taxon>Mucoromycotina</taxon>
        <taxon>Mucoromycetes</taxon>
        <taxon>Mucorales</taxon>
        <taxon>Syncephalastraceae</taxon>
        <taxon>Syncephalastrum</taxon>
    </lineage>
</organism>
<proteinExistence type="predicted"/>
<dbReference type="PANTHER" id="PTHR23044">
    <property type="entry name" value="3'-5' EXONUCLEASE ERI1-RELATED"/>
    <property type="match status" value="1"/>
</dbReference>
<keyword evidence="2" id="KW-0378">Hydrolase</keyword>
<keyword evidence="3" id="KW-0269">Exonuclease</keyword>
<dbReference type="InterPro" id="IPR013520">
    <property type="entry name" value="Ribonucl_H"/>
</dbReference>
<dbReference type="EMBL" id="MCGN01000003">
    <property type="protein sequence ID" value="ORY99409.1"/>
    <property type="molecule type" value="Genomic_DNA"/>
</dbReference>
<dbReference type="FunCoup" id="A0A1X2HK40">
    <property type="interactions" value="290"/>
</dbReference>
<protein>
    <submittedName>
        <fullName evidence="6">Ribonuclease H-like domain-containing protein</fullName>
    </submittedName>
</protein>
<evidence type="ECO:0000256" key="4">
    <source>
        <dbReference type="SAM" id="MobiDB-lite"/>
    </source>
</evidence>
<name>A0A1X2HK40_SYNRA</name>
<dbReference type="CDD" id="cd06133">
    <property type="entry name" value="ERI-1_3'hExo_like"/>
    <property type="match status" value="1"/>
</dbReference>
<dbReference type="OrthoDB" id="448399at2759"/>
<dbReference type="OMA" id="MHSGQLM"/>
<evidence type="ECO:0000256" key="1">
    <source>
        <dbReference type="ARBA" id="ARBA00022722"/>
    </source>
</evidence>
<feature type="compositionally biased region" description="Basic and acidic residues" evidence="4">
    <location>
        <begin position="37"/>
        <end position="50"/>
    </location>
</feature>
<reference evidence="6 7" key="1">
    <citation type="submission" date="2016-07" db="EMBL/GenBank/DDBJ databases">
        <title>Pervasive Adenine N6-methylation of Active Genes in Fungi.</title>
        <authorList>
            <consortium name="DOE Joint Genome Institute"/>
            <person name="Mondo S.J."/>
            <person name="Dannebaum R.O."/>
            <person name="Kuo R.C."/>
            <person name="Labutti K."/>
            <person name="Haridas S."/>
            <person name="Kuo A."/>
            <person name="Salamov A."/>
            <person name="Ahrendt S.R."/>
            <person name="Lipzen A."/>
            <person name="Sullivan W."/>
            <person name="Andreopoulos W.B."/>
            <person name="Clum A."/>
            <person name="Lindquist E."/>
            <person name="Daum C."/>
            <person name="Ramamoorthy G.K."/>
            <person name="Gryganskyi A."/>
            <person name="Culley D."/>
            <person name="Magnuson J.K."/>
            <person name="James T.Y."/>
            <person name="O'Malley M.A."/>
            <person name="Stajich J.E."/>
            <person name="Spatafora J.W."/>
            <person name="Visel A."/>
            <person name="Grigoriev I.V."/>
        </authorList>
    </citation>
    <scope>NUCLEOTIDE SEQUENCE [LARGE SCALE GENOMIC DNA]</scope>
    <source>
        <strain evidence="6 7">NRRL 2496</strain>
    </source>
</reference>
<dbReference type="InterPro" id="IPR036397">
    <property type="entry name" value="RNaseH_sf"/>
</dbReference>
<dbReference type="InterPro" id="IPR047201">
    <property type="entry name" value="ERI-1_3'hExo-like"/>
</dbReference>
<dbReference type="STRING" id="13706.A0A1X2HK40"/>
<comment type="caution">
    <text evidence="6">The sequence shown here is derived from an EMBL/GenBank/DDBJ whole genome shotgun (WGS) entry which is preliminary data.</text>
</comment>
<sequence length="263" mass="31013">MAEDKSTTVEKLQESLAGLKLDTAGSKQELKKRLRKAQKEKDQPDEEKQKPRQPFDYYMFFDVEATCIEGGGFDYPNEIIEFPVVLVDGRTFDVVDEFRSYVRPEMNTVLSKFCIELTGIQQATVDKSPVFVDVLNAFQQFMLKHDLYQTKSACFVTDGPYDIRDFITKQCDISHLAYRPEYFCRPWINLRKLFRHFYGAGKVNMEGMLDYLHMSFEGRQHSGLDDARNLARIGRRMFDDGCVFRTNIQYQQQKKTRWRRRRK</sequence>
<evidence type="ECO:0000256" key="2">
    <source>
        <dbReference type="ARBA" id="ARBA00022801"/>
    </source>
</evidence>
<dbReference type="Proteomes" id="UP000242180">
    <property type="component" value="Unassembled WGS sequence"/>
</dbReference>